<evidence type="ECO:0000313" key="2">
    <source>
        <dbReference type="EMBL" id="NMQ20289.1"/>
    </source>
</evidence>
<name>A0ABX1TNN4_9GAMM</name>
<feature type="signal peptide" evidence="1">
    <location>
        <begin position="1"/>
        <end position="17"/>
    </location>
</feature>
<comment type="caution">
    <text evidence="2">The sequence shown here is derived from an EMBL/GenBank/DDBJ whole genome shotgun (WGS) entry which is preliminary data.</text>
</comment>
<sequence length="157" mass="17644">MFGFVMLTLLAASTVRAGIFEEGDVLMVQGAPGVIHYHHDPEHADFSWLIGAEWQSPSRWLAGASYFNNSFDQKCQYLYFGKYWPLESIDRNLYFKLTGGVLLGYKEPYENKIPFNHNGVAPGLVPALGYRFGDFNVQVNLLGTAAVMFTAGYDLFK</sequence>
<dbReference type="EMBL" id="SPMZ01000043">
    <property type="protein sequence ID" value="NMQ20289.1"/>
    <property type="molecule type" value="Genomic_DNA"/>
</dbReference>
<feature type="chain" id="PRO_5045342767" description="Sn-glycerol-3-phosphate transporter" evidence="1">
    <location>
        <begin position="18"/>
        <end position="157"/>
    </location>
</feature>
<proteinExistence type="predicted"/>
<reference evidence="2 3" key="1">
    <citation type="submission" date="2019-03" db="EMBL/GenBank/DDBJ databases">
        <title>Metabolic reconstructions from genomes of highly enriched 'Candidatus Accumulibacter' and 'Candidatus Competibacter' bioreactor populations.</title>
        <authorList>
            <person name="Annavajhala M.K."/>
            <person name="Welles L."/>
            <person name="Abbas B."/>
            <person name="Sorokin D."/>
            <person name="Park H."/>
            <person name="Van Loosdrecht M."/>
            <person name="Chandran K."/>
        </authorList>
    </citation>
    <scope>NUCLEOTIDE SEQUENCE [LARGE SCALE GENOMIC DNA]</scope>
    <source>
        <strain evidence="2 3">SBR_G</strain>
    </source>
</reference>
<protein>
    <recommendedName>
        <fullName evidence="4">Sn-glycerol-3-phosphate transporter</fullName>
    </recommendedName>
</protein>
<evidence type="ECO:0000313" key="3">
    <source>
        <dbReference type="Proteomes" id="UP000760480"/>
    </source>
</evidence>
<accession>A0ABX1TNN4</accession>
<dbReference type="Proteomes" id="UP000760480">
    <property type="component" value="Unassembled WGS sequence"/>
</dbReference>
<evidence type="ECO:0000256" key="1">
    <source>
        <dbReference type="SAM" id="SignalP"/>
    </source>
</evidence>
<evidence type="ECO:0008006" key="4">
    <source>
        <dbReference type="Google" id="ProtNLM"/>
    </source>
</evidence>
<organism evidence="2 3">
    <name type="scientific">Candidatus Competibacter phosphatis</name>
    <dbReference type="NCBI Taxonomy" id="221280"/>
    <lineage>
        <taxon>Bacteria</taxon>
        <taxon>Pseudomonadati</taxon>
        <taxon>Pseudomonadota</taxon>
        <taxon>Gammaproteobacteria</taxon>
        <taxon>Candidatus Competibacteraceae</taxon>
        <taxon>Candidatus Competibacter</taxon>
    </lineage>
</organism>
<gene>
    <name evidence="2" type="ORF">E4P82_14450</name>
</gene>
<keyword evidence="1" id="KW-0732">Signal</keyword>
<keyword evidence="3" id="KW-1185">Reference proteome</keyword>